<dbReference type="Pfam" id="PF02992">
    <property type="entry name" value="Transposase_21"/>
    <property type="match status" value="1"/>
</dbReference>
<feature type="compositionally biased region" description="Polar residues" evidence="3">
    <location>
        <begin position="1388"/>
        <end position="1397"/>
    </location>
</feature>
<evidence type="ECO:0000313" key="9">
    <source>
        <dbReference type="Proteomes" id="UP000829196"/>
    </source>
</evidence>
<evidence type="ECO:0000256" key="1">
    <source>
        <dbReference type="ARBA" id="ARBA00001968"/>
    </source>
</evidence>
<feature type="domain" description="DDE Tnp4" evidence="5">
    <location>
        <begin position="185"/>
        <end position="346"/>
    </location>
</feature>
<dbReference type="InterPro" id="IPR031309">
    <property type="entry name" value="Ribosomal_uL5_C"/>
</dbReference>
<dbReference type="InterPro" id="IPR025452">
    <property type="entry name" value="DUF4218"/>
</dbReference>
<evidence type="ECO:0000313" key="8">
    <source>
        <dbReference type="EMBL" id="KAI0531185.1"/>
    </source>
</evidence>
<dbReference type="SUPFAM" id="SSF55282">
    <property type="entry name" value="RL5-like"/>
    <property type="match status" value="1"/>
</dbReference>
<dbReference type="Pfam" id="PF13960">
    <property type="entry name" value="DUF4218"/>
    <property type="match status" value="1"/>
</dbReference>
<keyword evidence="2" id="KW-0479">Metal-binding</keyword>
<keyword evidence="9" id="KW-1185">Reference proteome</keyword>
<dbReference type="InterPro" id="IPR058353">
    <property type="entry name" value="DUF8040"/>
</dbReference>
<dbReference type="Pfam" id="PF13359">
    <property type="entry name" value="DDE_Tnp_4"/>
    <property type="match status" value="1"/>
</dbReference>
<comment type="caution">
    <text evidence="8">The sequence shown here is derived from an EMBL/GenBank/DDBJ whole genome shotgun (WGS) entry which is preliminary data.</text>
</comment>
<feature type="region of interest" description="Disordered" evidence="3">
    <location>
        <begin position="1661"/>
        <end position="1689"/>
    </location>
</feature>
<evidence type="ECO:0000259" key="7">
    <source>
        <dbReference type="Pfam" id="PF26138"/>
    </source>
</evidence>
<feature type="domain" description="DUF8040" evidence="7">
    <location>
        <begin position="54"/>
        <end position="149"/>
    </location>
</feature>
<reference evidence="8" key="1">
    <citation type="journal article" date="2022" name="Front. Genet.">
        <title>Chromosome-Scale Assembly of the Dendrobium nobile Genome Provides Insights Into the Molecular Mechanism of the Biosynthesis of the Medicinal Active Ingredient of Dendrobium.</title>
        <authorList>
            <person name="Xu Q."/>
            <person name="Niu S.-C."/>
            <person name="Li K.-L."/>
            <person name="Zheng P.-J."/>
            <person name="Zhang X.-J."/>
            <person name="Jia Y."/>
            <person name="Liu Y."/>
            <person name="Niu Y.-X."/>
            <person name="Yu L.-H."/>
            <person name="Chen D.-F."/>
            <person name="Zhang G.-Q."/>
        </authorList>
    </citation>
    <scope>NUCLEOTIDE SEQUENCE</scope>
    <source>
        <tissue evidence="8">Leaf</tissue>
    </source>
</reference>
<sequence length="1745" mass="199168">MSNFLRGVLPDELCELIVDHVQLSNEIRSIAPTLLSDSSSSEEDTNMPRPMFTRCYTGEQYVVDLLSGHPLRAYNSFRLSADAFHQLRELLESRSLLTHTKNILVQEQLAIFLRGIAHAHSYRQLCEFFQHSLETVSRYFNLVLRAIVSLANEFITMPTVEAECHPYVRLNQNFFPFFENAVGAIDGTHIPAVVNKNLQNRYRNRKGFTSQNVIAAVSFDRQFVYMGSGWEGSAADMRVLRWAIEEGDFKVPAGKYFLVDSGYANTDKLIAPFRGYQYHLAEYHTDASRRYSVAQELYNHRHAQLRNVVERTFGIWKERFQVLTHMRQFPLAVQADIVLACAVLHNFIGRYHGHDIYFNMSQTEMHHNSDLGEVQAIDEDPNLYASVGERVLGDGTLSDLLEFGVMKKLLFYVTVRGEKAMQLLESGLKVKEYELLRRNFSDTGCFRLGIQEHIDLGIKYRDSPNYQMGQRKGPGVPVGVRKPRRELIGGAQQDIRLRLLCSQVNGYFHYVKEVKLHLLSKGIFPGYVVWNRHGEEHACLAEVTRSDTCTDTSNVVEVQTEGELHRSNDIEGLLRDTFCSVNANLDDEHNENNIDLTNDEAMKYGDLLLEAGSELYPGCKSFTKLSFILHLFRLKCLHSWSARSFDQLIELLIEAFPDGSLLPKNTYEVKKIMKVFDLGYIKIDACPNDCCLFWKDRSIQEVCHICGSSRWIGAKKSSARGKKNQMKSAKVVRYFPLIPRLQRLFKTKKSAEEMIWHAKQRNIDGLLRHPADGEAWKFFDSRYPDFASDPRIVRLALASDGFNPFKLMSSTYSIWPILLVPYNMPPWIAMKQSSFILSTIIPGEKSPENNIDIYIQPLINELSELWHGVISYDAASGQSFNLRAALMWTINDFPAYGMLSGWSTKGRFACPCCAENTESLWLYKGKKFSYMGHRRWLPENHLFRRQKQYFDNTEEIRKAPRRNTGSDILQKLQNVQFDLGKSRSLKRGRTVEFSEHHIWKKKSIFFELPYWEYNLLPHNLDVMHIEKNVCDNFIGTLLDLDKSKDNLQARQDLVDIGIKVELHPQILEDGSYLLPPTCFTMSKKEKLMFCQVLKNMKMPKGYASNISRCINVAELEISKFLKSICAKVIDPKELDILQNNIAITLCKMERSILPSFFTIMVHLLIHLAEEVKLGGPVQYRWMYPFERFFIVLKDYVANKAQPEGSIAEGYIAEEGITFCSKYLERPQFLNKAATTTDAQFIFKFSSGGTPLGKVSSSNDLEISEEIKALAKGPNKIANRYKGLLINGYIFHTKERDEGKKTQNFGVVNTTEIGNFSYYGKINDIIEINYSNIFKKMAGGSRFRQAKKVVCRGGSSRGGSSRGETSRETESITPSTSVHPDSQEEIECSGTQQASQHSFGGAAPATQEGIWLVDEQGNPSRRRGRTTCADIQNMPPGTRIHIEVNENNIPCNIPESTLLGTYLGVVARDPVLAPISFPDWRNKGMEPYKKKMLAEVESKFEFPGHIRHWILQSLGVKWRNHKTTLKAEHWDSRPIEEILETVPAGVDQLQWCQLVNKWSKPEDQERAAKNSANAKKQTCPHTMGRVSSVRRQKETSITDRLQLWKINRMHKDGTWSSDDAMQRWAQACNLLAQEGLTPEEGNIEANERVFAIVMGPEHSGRVRTQGFGVTPTRFFPQSKNEEGSGSGSSFGQIASLREEFISFRDNQAREFASFRDEMRQFMQETQRNHPPHGGSEMGGNDNLSDA</sequence>
<evidence type="ECO:0008006" key="10">
    <source>
        <dbReference type="Google" id="ProtNLM"/>
    </source>
</evidence>
<evidence type="ECO:0000259" key="4">
    <source>
        <dbReference type="Pfam" id="PF00673"/>
    </source>
</evidence>
<dbReference type="InterPro" id="IPR022803">
    <property type="entry name" value="Ribosomal_uL5_dom_sf"/>
</dbReference>
<dbReference type="OrthoDB" id="1738076at2759"/>
<evidence type="ECO:0000259" key="5">
    <source>
        <dbReference type="Pfam" id="PF13359"/>
    </source>
</evidence>
<dbReference type="GO" id="GO:0046872">
    <property type="term" value="F:metal ion binding"/>
    <property type="evidence" value="ECO:0007669"/>
    <property type="project" value="UniProtKB-KW"/>
</dbReference>
<dbReference type="Pfam" id="PF00673">
    <property type="entry name" value="Ribosomal_L5_C"/>
    <property type="match status" value="1"/>
</dbReference>
<dbReference type="InterPro" id="IPR004252">
    <property type="entry name" value="Probable_transposase_24"/>
</dbReference>
<protein>
    <recommendedName>
        <fullName evidence="10">Transposase</fullName>
    </recommendedName>
</protein>
<feature type="compositionally biased region" description="Polar residues" evidence="3">
    <location>
        <begin position="1569"/>
        <end position="1579"/>
    </location>
</feature>
<evidence type="ECO:0000259" key="6">
    <source>
        <dbReference type="Pfam" id="PF13960"/>
    </source>
</evidence>
<proteinExistence type="predicted"/>
<dbReference type="PANTHER" id="PTHR10775:SF182">
    <property type="entry name" value="TRANSPOSON, EN_SPM-LIKE, TRANSPOSASE-ASSOCIATED DOMAIN PROTEIN-RELATED"/>
    <property type="match status" value="1"/>
</dbReference>
<feature type="region of interest" description="Disordered" evidence="3">
    <location>
        <begin position="1722"/>
        <end position="1745"/>
    </location>
</feature>
<dbReference type="InterPro" id="IPR004242">
    <property type="entry name" value="Transposase_21"/>
</dbReference>
<dbReference type="EMBL" id="JAGYWB010000001">
    <property type="protein sequence ID" value="KAI0531185.1"/>
    <property type="molecule type" value="Genomic_DNA"/>
</dbReference>
<evidence type="ECO:0000256" key="2">
    <source>
        <dbReference type="ARBA" id="ARBA00022723"/>
    </source>
</evidence>
<dbReference type="PANTHER" id="PTHR10775">
    <property type="entry name" value="OS08G0208400 PROTEIN"/>
    <property type="match status" value="1"/>
</dbReference>
<organism evidence="8 9">
    <name type="scientific">Dendrobium nobile</name>
    <name type="common">Orchid</name>
    <dbReference type="NCBI Taxonomy" id="94219"/>
    <lineage>
        <taxon>Eukaryota</taxon>
        <taxon>Viridiplantae</taxon>
        <taxon>Streptophyta</taxon>
        <taxon>Embryophyta</taxon>
        <taxon>Tracheophyta</taxon>
        <taxon>Spermatophyta</taxon>
        <taxon>Magnoliopsida</taxon>
        <taxon>Liliopsida</taxon>
        <taxon>Asparagales</taxon>
        <taxon>Orchidaceae</taxon>
        <taxon>Epidendroideae</taxon>
        <taxon>Malaxideae</taxon>
        <taxon>Dendrobiinae</taxon>
        <taxon>Dendrobium</taxon>
    </lineage>
</organism>
<feature type="domain" description="Large ribosomal subunit protein uL5 C-terminal" evidence="4">
    <location>
        <begin position="412"/>
        <end position="463"/>
    </location>
</feature>
<feature type="region of interest" description="Disordered" evidence="3">
    <location>
        <begin position="1563"/>
        <end position="1590"/>
    </location>
</feature>
<accession>A0A8T3CCD6</accession>
<dbReference type="Pfam" id="PF03004">
    <property type="entry name" value="Transposase_24"/>
    <property type="match status" value="1"/>
</dbReference>
<dbReference type="Gene3D" id="3.30.1440.10">
    <property type="match status" value="1"/>
</dbReference>
<dbReference type="Proteomes" id="UP000829196">
    <property type="component" value="Unassembled WGS sequence"/>
</dbReference>
<dbReference type="InterPro" id="IPR027806">
    <property type="entry name" value="HARBI1_dom"/>
</dbReference>
<gene>
    <name evidence="8" type="ORF">KFK09_000738</name>
</gene>
<feature type="domain" description="DUF4218" evidence="6">
    <location>
        <begin position="1124"/>
        <end position="1225"/>
    </location>
</feature>
<feature type="region of interest" description="Disordered" evidence="3">
    <location>
        <begin position="1349"/>
        <end position="1400"/>
    </location>
</feature>
<dbReference type="Pfam" id="PF26138">
    <property type="entry name" value="DUF8040"/>
    <property type="match status" value="1"/>
</dbReference>
<name>A0A8T3CCD6_DENNO</name>
<comment type="cofactor">
    <cofactor evidence="1">
        <name>a divalent metal cation</name>
        <dbReference type="ChEBI" id="CHEBI:60240"/>
    </cofactor>
</comment>
<evidence type="ECO:0000256" key="3">
    <source>
        <dbReference type="SAM" id="MobiDB-lite"/>
    </source>
</evidence>